<organism evidence="1 2">
    <name type="scientific">Dubosiella muris</name>
    <dbReference type="NCBI Taxonomy" id="3038133"/>
    <lineage>
        <taxon>Bacteria</taxon>
        <taxon>Bacillati</taxon>
        <taxon>Bacillota</taxon>
        <taxon>Erysipelotrichia</taxon>
        <taxon>Erysipelotrichales</taxon>
        <taxon>Erysipelotrichaceae</taxon>
        <taxon>Dubosiella</taxon>
    </lineage>
</organism>
<keyword evidence="2" id="KW-1185">Reference proteome</keyword>
<comment type="caution">
    <text evidence="1">The sequence shown here is derived from an EMBL/GenBank/DDBJ whole genome shotgun (WGS) entry which is preliminary data.</text>
</comment>
<reference evidence="1" key="1">
    <citation type="submission" date="2019-04" db="EMBL/GenBank/DDBJ databases">
        <title>Microbes associate with the intestines of laboratory mice.</title>
        <authorList>
            <person name="Navarre W."/>
            <person name="Wong E."/>
            <person name="Huang K."/>
            <person name="Tropini C."/>
            <person name="Ng K."/>
            <person name="Yu B."/>
        </authorList>
    </citation>
    <scope>NUCLEOTIDE SEQUENCE</scope>
    <source>
        <strain evidence="1">NM09_H32</strain>
    </source>
</reference>
<name>A0AC61RAF0_9FIRM</name>
<protein>
    <submittedName>
        <fullName evidence="1">YhfC family intramembrane metalloprotease</fullName>
    </submittedName>
</protein>
<accession>A0AC61RAF0</accession>
<keyword evidence="1" id="KW-0378">Hydrolase</keyword>
<evidence type="ECO:0000313" key="1">
    <source>
        <dbReference type="EMBL" id="TGY67214.1"/>
    </source>
</evidence>
<sequence length="234" mass="26069">MLIFSQFFAICCSILIPLALVIYLGLHYEGKWKLLLFGALTYILFQIALFLPVVSLIANEPSVKAWISGHYALYIILLSLAGAALGELFRYLIIKVFLAHDTSNMDAVAFGLGYGGFETALTVGMNVIISLLASAYIVKAGASMAMLAEGIGQLCLLVMQIGWSLLIMQALRTKKKKFLWICIGLESFVNCISRLGQNVWHWNLWILLIVMIAFGLLMAMYIAQVFKMDQKENK</sequence>
<keyword evidence="1" id="KW-0645">Protease</keyword>
<keyword evidence="1" id="KW-0482">Metalloprotease</keyword>
<gene>
    <name evidence="1" type="ORF">E5336_00080</name>
</gene>
<proteinExistence type="predicted"/>
<evidence type="ECO:0000313" key="2">
    <source>
        <dbReference type="Proteomes" id="UP000308836"/>
    </source>
</evidence>
<dbReference type="Proteomes" id="UP000308836">
    <property type="component" value="Unassembled WGS sequence"/>
</dbReference>
<dbReference type="EMBL" id="SRYG01000001">
    <property type="protein sequence ID" value="TGY67214.1"/>
    <property type="molecule type" value="Genomic_DNA"/>
</dbReference>